<gene>
    <name evidence="2" type="ORF">C2845_PM07G34060</name>
</gene>
<sequence>MPPRPRQICVAPQPEREAATPPWPRRSAGAHAAVAAQATTSVRTARPPFASGAQEAPPLRPNHPPPWPRALASGWPLAGLPLPAPRPGRRCRRAQAARTGLDPAAPAAARRVASSAAAVGRELELRVRPVTGARRAADPRPGRRRSGRRPPQEREGRGRVALELSRRGRGAAHCRRDGRGGEGESRESRGGGKNEERRGPGERK</sequence>
<dbReference type="AlphaFoldDB" id="A0A3L6SJ70"/>
<dbReference type="Proteomes" id="UP000275267">
    <property type="component" value="Unassembled WGS sequence"/>
</dbReference>
<feature type="compositionally biased region" description="Basic and acidic residues" evidence="1">
    <location>
        <begin position="174"/>
        <end position="204"/>
    </location>
</feature>
<feature type="compositionally biased region" description="Low complexity" evidence="1">
    <location>
        <begin position="96"/>
        <end position="119"/>
    </location>
</feature>
<feature type="region of interest" description="Disordered" evidence="1">
    <location>
        <begin position="1"/>
        <end position="204"/>
    </location>
</feature>
<evidence type="ECO:0000313" key="2">
    <source>
        <dbReference type="EMBL" id="RLN21824.1"/>
    </source>
</evidence>
<feature type="compositionally biased region" description="Low complexity" evidence="1">
    <location>
        <begin position="25"/>
        <end position="46"/>
    </location>
</feature>
<comment type="caution">
    <text evidence="2">The sequence shown here is derived from an EMBL/GenBank/DDBJ whole genome shotgun (WGS) entry which is preliminary data.</text>
</comment>
<keyword evidence="3" id="KW-1185">Reference proteome</keyword>
<proteinExistence type="predicted"/>
<feature type="compositionally biased region" description="Pro residues" evidence="1">
    <location>
        <begin position="58"/>
        <end position="68"/>
    </location>
</feature>
<accession>A0A3L6SJ70</accession>
<reference evidence="3" key="1">
    <citation type="journal article" date="2019" name="Nat. Commun.">
        <title>The genome of broomcorn millet.</title>
        <authorList>
            <person name="Zou C."/>
            <person name="Miki D."/>
            <person name="Li D."/>
            <person name="Tang Q."/>
            <person name="Xiao L."/>
            <person name="Rajput S."/>
            <person name="Deng P."/>
            <person name="Jia W."/>
            <person name="Huang R."/>
            <person name="Zhang M."/>
            <person name="Sun Y."/>
            <person name="Hu J."/>
            <person name="Fu X."/>
            <person name="Schnable P.S."/>
            <person name="Li F."/>
            <person name="Zhang H."/>
            <person name="Feng B."/>
            <person name="Zhu X."/>
            <person name="Liu R."/>
            <person name="Schnable J.C."/>
            <person name="Zhu J.-K."/>
            <person name="Zhang H."/>
        </authorList>
    </citation>
    <scope>NUCLEOTIDE SEQUENCE [LARGE SCALE GENOMIC DNA]</scope>
</reference>
<feature type="compositionally biased region" description="Basic and acidic residues" evidence="1">
    <location>
        <begin position="150"/>
        <end position="166"/>
    </location>
</feature>
<evidence type="ECO:0000256" key="1">
    <source>
        <dbReference type="SAM" id="MobiDB-lite"/>
    </source>
</evidence>
<evidence type="ECO:0000313" key="3">
    <source>
        <dbReference type="Proteomes" id="UP000275267"/>
    </source>
</evidence>
<organism evidence="2 3">
    <name type="scientific">Panicum miliaceum</name>
    <name type="common">Proso millet</name>
    <name type="synonym">Broomcorn millet</name>
    <dbReference type="NCBI Taxonomy" id="4540"/>
    <lineage>
        <taxon>Eukaryota</taxon>
        <taxon>Viridiplantae</taxon>
        <taxon>Streptophyta</taxon>
        <taxon>Embryophyta</taxon>
        <taxon>Tracheophyta</taxon>
        <taxon>Spermatophyta</taxon>
        <taxon>Magnoliopsida</taxon>
        <taxon>Liliopsida</taxon>
        <taxon>Poales</taxon>
        <taxon>Poaceae</taxon>
        <taxon>PACMAD clade</taxon>
        <taxon>Panicoideae</taxon>
        <taxon>Panicodae</taxon>
        <taxon>Paniceae</taxon>
        <taxon>Panicinae</taxon>
        <taxon>Panicum</taxon>
        <taxon>Panicum sect. Panicum</taxon>
    </lineage>
</organism>
<protein>
    <submittedName>
        <fullName evidence="2">Uncharacterized protein</fullName>
    </submittedName>
</protein>
<feature type="compositionally biased region" description="Low complexity" evidence="1">
    <location>
        <begin position="70"/>
        <end position="81"/>
    </location>
</feature>
<name>A0A3L6SJ70_PANMI</name>
<dbReference type="EMBL" id="PQIB02000004">
    <property type="protein sequence ID" value="RLN21824.1"/>
    <property type="molecule type" value="Genomic_DNA"/>
</dbReference>